<dbReference type="EMBL" id="JBHSIT010000022">
    <property type="protein sequence ID" value="MFC4913988.1"/>
    <property type="molecule type" value="Genomic_DNA"/>
</dbReference>
<dbReference type="Proteomes" id="UP001595872">
    <property type="component" value="Unassembled WGS sequence"/>
</dbReference>
<evidence type="ECO:0008006" key="3">
    <source>
        <dbReference type="Google" id="ProtNLM"/>
    </source>
</evidence>
<accession>A0ABV9UEI7</accession>
<name>A0ABV9UEI7_9ACTN</name>
<keyword evidence="2" id="KW-1185">Reference proteome</keyword>
<evidence type="ECO:0000313" key="1">
    <source>
        <dbReference type="EMBL" id="MFC4913988.1"/>
    </source>
</evidence>
<sequence length="165" mass="18092">MRAVHRVRRVANWANLATPLGLLLARAGTRPRAAPVRGPEGLLLAGGYRLPVPVATAFTMGNVVLTREGVADLTGDPALLAHEGRHATQYAWCLGPVMLVPYLACAGLSLAVCGDPASYNPFERLAGLADGGYVRRPPRPPLRWLLRRLTRWPVRWPVRWPPRAR</sequence>
<protein>
    <recommendedName>
        <fullName evidence="3">DUF4157 domain-containing protein</fullName>
    </recommendedName>
</protein>
<evidence type="ECO:0000313" key="2">
    <source>
        <dbReference type="Proteomes" id="UP001595872"/>
    </source>
</evidence>
<organism evidence="1 2">
    <name type="scientific">Actinomadura gamaensis</name>
    <dbReference type="NCBI Taxonomy" id="1763541"/>
    <lineage>
        <taxon>Bacteria</taxon>
        <taxon>Bacillati</taxon>
        <taxon>Actinomycetota</taxon>
        <taxon>Actinomycetes</taxon>
        <taxon>Streptosporangiales</taxon>
        <taxon>Thermomonosporaceae</taxon>
        <taxon>Actinomadura</taxon>
    </lineage>
</organism>
<gene>
    <name evidence="1" type="ORF">ACFPCY_42350</name>
</gene>
<dbReference type="RefSeq" id="WP_378265450.1">
    <property type="nucleotide sequence ID" value="NZ_JBHSIT010000022.1"/>
</dbReference>
<reference evidence="2" key="1">
    <citation type="journal article" date="2019" name="Int. J. Syst. Evol. Microbiol.">
        <title>The Global Catalogue of Microorganisms (GCM) 10K type strain sequencing project: providing services to taxonomists for standard genome sequencing and annotation.</title>
        <authorList>
            <consortium name="The Broad Institute Genomics Platform"/>
            <consortium name="The Broad Institute Genome Sequencing Center for Infectious Disease"/>
            <person name="Wu L."/>
            <person name="Ma J."/>
        </authorList>
    </citation>
    <scope>NUCLEOTIDE SEQUENCE [LARGE SCALE GENOMIC DNA]</scope>
    <source>
        <strain evidence="2">KLKA75</strain>
    </source>
</reference>
<proteinExistence type="predicted"/>
<comment type="caution">
    <text evidence="1">The sequence shown here is derived from an EMBL/GenBank/DDBJ whole genome shotgun (WGS) entry which is preliminary data.</text>
</comment>